<dbReference type="EMBL" id="CP053418">
    <property type="protein sequence ID" value="QJW84840.1"/>
    <property type="molecule type" value="Genomic_DNA"/>
</dbReference>
<gene>
    <name evidence="1" type="ORF">HK414_18180</name>
</gene>
<evidence type="ECO:0000313" key="1">
    <source>
        <dbReference type="EMBL" id="QJW84840.1"/>
    </source>
</evidence>
<organism evidence="1 2">
    <name type="scientific">Ramlibacter terrae</name>
    <dbReference type="NCBI Taxonomy" id="2732511"/>
    <lineage>
        <taxon>Bacteria</taxon>
        <taxon>Pseudomonadati</taxon>
        <taxon>Pseudomonadota</taxon>
        <taxon>Betaproteobacteria</taxon>
        <taxon>Burkholderiales</taxon>
        <taxon>Comamonadaceae</taxon>
        <taxon>Ramlibacter</taxon>
    </lineage>
</organism>
<accession>A0ABX6P428</accession>
<protein>
    <submittedName>
        <fullName evidence="1">Uncharacterized protein</fullName>
    </submittedName>
</protein>
<reference evidence="1 2" key="1">
    <citation type="submission" date="2020-05" db="EMBL/GenBank/DDBJ databases">
        <title>Ramlibacter rhizophilus sp. nov., isolated from rhizosphere soil of national flower Mugunghwa from South Korea.</title>
        <authorList>
            <person name="Zheng-Fei Y."/>
            <person name="Huan T."/>
        </authorList>
    </citation>
    <scope>NUCLEOTIDE SEQUENCE [LARGE SCALE GENOMIC DNA]</scope>
    <source>
        <strain evidence="1 2">H242</strain>
    </source>
</reference>
<keyword evidence="2" id="KW-1185">Reference proteome</keyword>
<sequence length="107" mass="11875">MQFVVHRHQGDGAGVQRHHRLAFLGSGLGQGEGSAQGAQFRRRGQRAFVARENRHQLGAEGDDMGRAEQVQRVARRLLHLPHQLRHVLIESACTEPIRSAISTIAVE</sequence>
<name>A0ABX6P428_9BURK</name>
<dbReference type="Proteomes" id="UP000500826">
    <property type="component" value="Chromosome"/>
</dbReference>
<reference evidence="1 2" key="2">
    <citation type="submission" date="2020-05" db="EMBL/GenBank/DDBJ databases">
        <authorList>
            <person name="Khan S.A."/>
            <person name="Jeon C.O."/>
            <person name="Chun B.H."/>
        </authorList>
    </citation>
    <scope>NUCLEOTIDE SEQUENCE [LARGE SCALE GENOMIC DNA]</scope>
    <source>
        <strain evidence="1 2">H242</strain>
    </source>
</reference>
<proteinExistence type="predicted"/>
<evidence type="ECO:0000313" key="2">
    <source>
        <dbReference type="Proteomes" id="UP000500826"/>
    </source>
</evidence>